<dbReference type="AlphaFoldDB" id="A0A4R6H3G4"/>
<organism evidence="2 3">
    <name type="scientific">Sunxiuqinia elliptica</name>
    <dbReference type="NCBI Taxonomy" id="655355"/>
    <lineage>
        <taxon>Bacteria</taxon>
        <taxon>Pseudomonadati</taxon>
        <taxon>Bacteroidota</taxon>
        <taxon>Bacteroidia</taxon>
        <taxon>Marinilabiliales</taxon>
        <taxon>Prolixibacteraceae</taxon>
        <taxon>Sunxiuqinia</taxon>
    </lineage>
</organism>
<dbReference type="RefSeq" id="WP_133464853.1">
    <property type="nucleotide sequence ID" value="NZ_SNWI01000004.1"/>
</dbReference>
<feature type="transmembrane region" description="Helical" evidence="1">
    <location>
        <begin position="47"/>
        <end position="69"/>
    </location>
</feature>
<protein>
    <submittedName>
        <fullName evidence="2">Uncharacterized protein</fullName>
    </submittedName>
</protein>
<evidence type="ECO:0000313" key="3">
    <source>
        <dbReference type="Proteomes" id="UP000294848"/>
    </source>
</evidence>
<keyword evidence="1" id="KW-1133">Transmembrane helix</keyword>
<keyword evidence="1" id="KW-0812">Transmembrane</keyword>
<proteinExistence type="predicted"/>
<evidence type="ECO:0000313" key="2">
    <source>
        <dbReference type="EMBL" id="TDO02592.1"/>
    </source>
</evidence>
<feature type="transmembrane region" description="Helical" evidence="1">
    <location>
        <begin position="14"/>
        <end position="35"/>
    </location>
</feature>
<dbReference type="EMBL" id="SNWI01000004">
    <property type="protein sequence ID" value="TDO02592.1"/>
    <property type="molecule type" value="Genomic_DNA"/>
</dbReference>
<comment type="caution">
    <text evidence="2">The sequence shown here is derived from an EMBL/GenBank/DDBJ whole genome shotgun (WGS) entry which is preliminary data.</text>
</comment>
<name>A0A4R6H3G4_9BACT</name>
<accession>A0A4R6H3G4</accession>
<gene>
    <name evidence="2" type="ORF">DET52_10457</name>
</gene>
<sequence length="246" mass="29141">MKVRLIRKEELKSYFIPPLIYGPILGLIIFLVSLVDNELNISASKAFVIGFTFAFGLQLFGFILMEIFVRGNQIQKLQKENFKILEQYGIHLLDDLVYRGNYKGFWIHVNPHEEVIKKRKRLYFTINSYYNYPDSLNDNDSKWNFDQKNCNKYDIGTISFGGNAVTIVPNDKYNPDFQSSIDFLLKKLQELNLTPLDFNTWEDNYIRPIREKQEKEKQQRTKQIIKLGKFLDIKYEKPAPNNKYKQ</sequence>
<dbReference type="Proteomes" id="UP000294848">
    <property type="component" value="Unassembled WGS sequence"/>
</dbReference>
<keyword evidence="1" id="KW-0472">Membrane</keyword>
<evidence type="ECO:0000256" key="1">
    <source>
        <dbReference type="SAM" id="Phobius"/>
    </source>
</evidence>
<reference evidence="2 3" key="1">
    <citation type="submission" date="2019-03" db="EMBL/GenBank/DDBJ databases">
        <title>Freshwater and sediment microbial communities from various areas in North America, analyzing microbe dynamics in response to fracking.</title>
        <authorList>
            <person name="Lamendella R."/>
        </authorList>
    </citation>
    <scope>NUCLEOTIDE SEQUENCE [LARGE SCALE GENOMIC DNA]</scope>
    <source>
        <strain evidence="2 3">114D</strain>
    </source>
</reference>